<evidence type="ECO:0000313" key="4">
    <source>
        <dbReference type="Proteomes" id="UP000192520"/>
    </source>
</evidence>
<dbReference type="InterPro" id="IPR011335">
    <property type="entry name" value="Restrct_endonuc-II-like"/>
</dbReference>
<name>A0A1W9NW66_UNCC3</name>
<accession>A0A1W9NW66</accession>
<dbReference type="PANTHER" id="PTHR33295:SF8">
    <property type="entry name" value="AAA+ ATPASE DOMAIN-CONTAINING PROTEIN"/>
    <property type="match status" value="1"/>
</dbReference>
<gene>
    <name evidence="3" type="ORF">B5M47_03870</name>
</gene>
<dbReference type="Gene3D" id="3.40.50.300">
    <property type="entry name" value="P-loop containing nucleotide triphosphate hydrolases"/>
    <property type="match status" value="1"/>
</dbReference>
<dbReference type="PANTHER" id="PTHR33295">
    <property type="entry name" value="ATPASE"/>
    <property type="match status" value="1"/>
</dbReference>
<proteinExistence type="predicted"/>
<dbReference type="InterPro" id="IPR041682">
    <property type="entry name" value="AAA_14"/>
</dbReference>
<dbReference type="Pfam" id="PF13635">
    <property type="entry name" value="DUF4143"/>
    <property type="match status" value="1"/>
</dbReference>
<reference evidence="4" key="1">
    <citation type="submission" date="2017-03" db="EMBL/GenBank/DDBJ databases">
        <title>Novel pathways for hydrocarbon cycling and metabolic interdependencies in hydrothermal sediment communities.</title>
        <authorList>
            <person name="Dombrowski N."/>
            <person name="Seitz K."/>
            <person name="Teske A."/>
            <person name="Baker B."/>
        </authorList>
    </citation>
    <scope>NUCLEOTIDE SEQUENCE [LARGE SCALE GENOMIC DNA]</scope>
</reference>
<dbReference type="EMBL" id="MZGJ01000035">
    <property type="protein sequence ID" value="OQX50358.1"/>
    <property type="molecule type" value="Genomic_DNA"/>
</dbReference>
<evidence type="ECO:0008006" key="5">
    <source>
        <dbReference type="Google" id="ProtNLM"/>
    </source>
</evidence>
<organism evidence="3 4">
    <name type="scientific">candidate division CPR3 bacterium 4484_211</name>
    <dbReference type="NCBI Taxonomy" id="1968527"/>
    <lineage>
        <taxon>Bacteria</taxon>
        <taxon>Bacteria division CPR3</taxon>
    </lineage>
</organism>
<dbReference type="AlphaFoldDB" id="A0A1W9NW66"/>
<feature type="domain" description="AAA" evidence="1">
    <location>
        <begin position="45"/>
        <end position="177"/>
    </location>
</feature>
<protein>
    <recommendedName>
        <fullName evidence="5">AAA+ ATPase domain-containing protein</fullName>
    </recommendedName>
</protein>
<evidence type="ECO:0000259" key="1">
    <source>
        <dbReference type="Pfam" id="PF13173"/>
    </source>
</evidence>
<dbReference type="SUPFAM" id="SSF52540">
    <property type="entry name" value="P-loop containing nucleoside triphosphate hydrolases"/>
    <property type="match status" value="1"/>
</dbReference>
<evidence type="ECO:0000259" key="2">
    <source>
        <dbReference type="Pfam" id="PF13635"/>
    </source>
</evidence>
<sequence>MNEKIAERLYFHNPWWQSGKISPKLALSFKRKLFTELWDKLSLDRILVLKGPRRTGKTTIIYQIIQQLLSQGVNPFNILYLSFDDIDLRIRLPEILKVWERESKQILEQEPLLYIFLDEVQFLDFWEIDAKLFYDKKYPIKFFASGSSATLIRKTTESLAGRTFEKVLLPLDFEEYLYLEGKSVGLTKKNLKQLKRRNINFLPFKNKLFLLWEKYLERGGFPHLVELEPEEQPQALKEDILDKVVYRDLVQLYGIKEPATLERMLRYLAGASSGILNLSNLSSNLKISWESTQNYLTYLKQAYLVFTLPKYSRSSKEMARSLEKGFVIDTGIMNLFSKPEKSALWETAVARHLWQVWSRNTYFWRDRYEVDVVFEKKGELVPVEIKSGVSISKNSLRGLVSFCKKYQIPEGFVLYSGEKKTETVQGIKLKFIPCWEYLLCHPF</sequence>
<dbReference type="Proteomes" id="UP000192520">
    <property type="component" value="Unassembled WGS sequence"/>
</dbReference>
<dbReference type="InterPro" id="IPR025420">
    <property type="entry name" value="DUF4143"/>
</dbReference>
<feature type="domain" description="DUF4143" evidence="2">
    <location>
        <begin position="247"/>
        <end position="388"/>
    </location>
</feature>
<evidence type="ECO:0000313" key="3">
    <source>
        <dbReference type="EMBL" id="OQX50358.1"/>
    </source>
</evidence>
<dbReference type="InterPro" id="IPR027417">
    <property type="entry name" value="P-loop_NTPase"/>
</dbReference>
<dbReference type="Pfam" id="PF13173">
    <property type="entry name" value="AAA_14"/>
    <property type="match status" value="1"/>
</dbReference>
<dbReference type="SUPFAM" id="SSF52980">
    <property type="entry name" value="Restriction endonuclease-like"/>
    <property type="match status" value="1"/>
</dbReference>
<comment type="caution">
    <text evidence="3">The sequence shown here is derived from an EMBL/GenBank/DDBJ whole genome shotgun (WGS) entry which is preliminary data.</text>
</comment>